<name>A0ABR7SUI6_9ACTN</name>
<accession>A0ABR7SUI6</accession>
<protein>
    <recommendedName>
        <fullName evidence="3">LuxR family transcriptional regulator</fullName>
    </recommendedName>
</protein>
<reference evidence="1 2" key="1">
    <citation type="submission" date="2020-08" db="EMBL/GenBank/DDBJ databases">
        <title>Genemic of Streptomyces polyaspartic.</title>
        <authorList>
            <person name="Liu W."/>
        </authorList>
    </citation>
    <scope>NUCLEOTIDE SEQUENCE [LARGE SCALE GENOMIC DNA]</scope>
    <source>
        <strain evidence="1 2">TRM66268-LWL</strain>
    </source>
</reference>
<evidence type="ECO:0000313" key="2">
    <source>
        <dbReference type="Proteomes" id="UP000642284"/>
    </source>
</evidence>
<dbReference type="InterPro" id="IPR027417">
    <property type="entry name" value="P-loop_NTPase"/>
</dbReference>
<dbReference type="Gene3D" id="3.40.50.300">
    <property type="entry name" value="P-loop containing nucleotide triphosphate hydrolases"/>
    <property type="match status" value="1"/>
</dbReference>
<dbReference type="InterPro" id="IPR011990">
    <property type="entry name" value="TPR-like_helical_dom_sf"/>
</dbReference>
<dbReference type="EMBL" id="JACTVJ010000022">
    <property type="protein sequence ID" value="MBC9717938.1"/>
    <property type="molecule type" value="Genomic_DNA"/>
</dbReference>
<organism evidence="1 2">
    <name type="scientific">Streptomyces polyasparticus</name>
    <dbReference type="NCBI Taxonomy" id="2767826"/>
    <lineage>
        <taxon>Bacteria</taxon>
        <taxon>Bacillati</taxon>
        <taxon>Actinomycetota</taxon>
        <taxon>Actinomycetes</taxon>
        <taxon>Kitasatosporales</taxon>
        <taxon>Streptomycetaceae</taxon>
        <taxon>Streptomyces</taxon>
    </lineage>
</organism>
<evidence type="ECO:0008006" key="3">
    <source>
        <dbReference type="Google" id="ProtNLM"/>
    </source>
</evidence>
<dbReference type="RefSeq" id="WP_187818375.1">
    <property type="nucleotide sequence ID" value="NZ_JACTVJ010000022.1"/>
</dbReference>
<dbReference type="Proteomes" id="UP000642284">
    <property type="component" value="Unassembled WGS sequence"/>
</dbReference>
<proteinExistence type="predicted"/>
<dbReference type="PANTHER" id="PTHR47691:SF3">
    <property type="entry name" value="HTH-TYPE TRANSCRIPTIONAL REGULATOR RV0890C-RELATED"/>
    <property type="match status" value="1"/>
</dbReference>
<sequence length="704" mass="75543">MKTCAPQGRPGNLPPETSTFVGRESELRAAARAFGTTRLVTLTGPGGVGKTRIALRAAERLGSRLAQGAWFVELSPVLDPALVPQAVTNALGPVDQTSRPLLDVLVEYLRERELLLVLDTCEHLAEACGELAVRLLDAAPGLRVLATSRQPLGVPAERLIAVGPMETGRDGDAVTLLADRAWPEGTTDEGSPVSVPAGELARICTLLDGIPLAIELAAARLRTTPVEELARRLAEPMSALSPAEAPATGNRHAGLRTSIGWSHEWCTPRERLLWARLSVFPGSFESAAVDYVCTGEPFFGFDLHAELNSLVAKSIVLQEGKAGGGYGAHRYRLLDTIREYGAEWLERLGGTRQLRRKHRDYYRHLALTFCDAWVGPHQVEWTARMYAELPNLRLAMSECVESSVEMALEMAGDLVAFGVCCGHAREVRGWTEAALAADPACRGPRARALWSCAYATLAQGELRTCITLAEQAHELAVEQQDEAAETGALYAYASAKTVLGETDQVVPLFDEVHEKAERLGLAWIGVMSLATRAWAHVVRGEPDQARDTVARLKVLARASGELWAGGFGEFILGNLSIAQGRFGPALGSLRVALEAKRRLADPFGMALALDALAVAACGDGRPELAARACGVTDRLWDGLGTPHLGAPGLTEARRACEEKARAELGAEAYGVHYLRGYTERSATVGVDYILRLLPGPPAGSGFEA</sequence>
<dbReference type="SUPFAM" id="SSF52540">
    <property type="entry name" value="P-loop containing nucleoside triphosphate hydrolases"/>
    <property type="match status" value="1"/>
</dbReference>
<dbReference type="Gene3D" id="1.25.40.10">
    <property type="entry name" value="Tetratricopeptide repeat domain"/>
    <property type="match status" value="1"/>
</dbReference>
<keyword evidence="2" id="KW-1185">Reference proteome</keyword>
<dbReference type="PRINTS" id="PR00364">
    <property type="entry name" value="DISEASERSIST"/>
</dbReference>
<comment type="caution">
    <text evidence="1">The sequence shown here is derived from an EMBL/GenBank/DDBJ whole genome shotgun (WGS) entry which is preliminary data.</text>
</comment>
<evidence type="ECO:0000313" key="1">
    <source>
        <dbReference type="EMBL" id="MBC9717938.1"/>
    </source>
</evidence>
<dbReference type="SUPFAM" id="SSF48452">
    <property type="entry name" value="TPR-like"/>
    <property type="match status" value="1"/>
</dbReference>
<gene>
    <name evidence="1" type="ORF">H9Y04_35945</name>
</gene>
<dbReference type="PANTHER" id="PTHR47691">
    <property type="entry name" value="REGULATOR-RELATED"/>
    <property type="match status" value="1"/>
</dbReference>